<protein>
    <submittedName>
        <fullName evidence="2">Uncharacterized protein</fullName>
    </submittedName>
</protein>
<gene>
    <name evidence="2" type="ORF">RG1141_CH06920</name>
</gene>
<dbReference type="AlphaFoldDB" id="A0A068T3J8"/>
<evidence type="ECO:0000256" key="1">
    <source>
        <dbReference type="SAM" id="MobiDB-lite"/>
    </source>
</evidence>
<evidence type="ECO:0000313" key="3">
    <source>
        <dbReference type="Proteomes" id="UP000028186"/>
    </source>
</evidence>
<organism evidence="2 3">
    <name type="scientific">Neorhizobium galegae bv. officinalis bv. officinalis str. HAMBI 1141</name>
    <dbReference type="NCBI Taxonomy" id="1028801"/>
    <lineage>
        <taxon>Bacteria</taxon>
        <taxon>Pseudomonadati</taxon>
        <taxon>Pseudomonadota</taxon>
        <taxon>Alphaproteobacteria</taxon>
        <taxon>Hyphomicrobiales</taxon>
        <taxon>Rhizobiaceae</taxon>
        <taxon>Rhizobium/Agrobacterium group</taxon>
        <taxon>Neorhizobium</taxon>
    </lineage>
</organism>
<dbReference type="Proteomes" id="UP000028186">
    <property type="component" value="Chromosome I"/>
</dbReference>
<dbReference type="HOGENOM" id="CLU_2247152_0_0_5"/>
<reference evidence="3" key="1">
    <citation type="journal article" date="2014" name="BMC Genomics">
        <title>Genome sequencing of two Neorhizobium galegae strains reveals a noeT gene responsible for the unusual acetylation of the nodulation factors.</title>
        <authorList>
            <person name="Osterman J."/>
            <person name="Marsh J."/>
            <person name="Laine P.K."/>
            <person name="Zeng Z."/>
            <person name="Alatalo E."/>
            <person name="Sullivan J.T."/>
            <person name="Young J.P."/>
            <person name="Thomas-Oates J."/>
            <person name="Paulin L."/>
            <person name="Lindstrom K."/>
        </authorList>
    </citation>
    <scope>NUCLEOTIDE SEQUENCE [LARGE SCALE GENOMIC DNA]</scope>
    <source>
        <strain evidence="3">HAMBI 1141</strain>
    </source>
</reference>
<dbReference type="KEGG" id="ngl:RG1141_CH06920"/>
<proteinExistence type="predicted"/>
<feature type="region of interest" description="Disordered" evidence="1">
    <location>
        <begin position="66"/>
        <end position="92"/>
    </location>
</feature>
<accession>A0A068T3J8</accession>
<sequence length="104" mass="11533">MRFQSLSSRALSHCCPVLGTSENAVRIQIAVALIAFLLLRMAKDDQTTVQSPLAFARLVRANIMHRKKNRPIPQAASRHANRPKPNGLYMGRNLNRTAVGLTRG</sequence>
<evidence type="ECO:0000313" key="2">
    <source>
        <dbReference type="EMBL" id="CDN53052.1"/>
    </source>
</evidence>
<name>A0A068T3J8_NEOGA</name>
<dbReference type="EMBL" id="HG938355">
    <property type="protein sequence ID" value="CDN53052.1"/>
    <property type="molecule type" value="Genomic_DNA"/>
</dbReference>